<dbReference type="Proteomes" id="UP000812277">
    <property type="component" value="Unassembled WGS sequence"/>
</dbReference>
<accession>A0ABS7D3G9</accession>
<evidence type="ECO:0000313" key="3">
    <source>
        <dbReference type="Proteomes" id="UP000812277"/>
    </source>
</evidence>
<keyword evidence="1" id="KW-0812">Transmembrane</keyword>
<dbReference type="EMBL" id="JAHZIJ010000003">
    <property type="protein sequence ID" value="MBW7474435.1"/>
    <property type="molecule type" value="Genomic_DNA"/>
</dbReference>
<evidence type="ECO:0000313" key="2">
    <source>
        <dbReference type="EMBL" id="MBW7474435.1"/>
    </source>
</evidence>
<feature type="transmembrane region" description="Helical" evidence="1">
    <location>
        <begin position="142"/>
        <end position="161"/>
    </location>
</feature>
<feature type="transmembrane region" description="Helical" evidence="1">
    <location>
        <begin position="226"/>
        <end position="247"/>
    </location>
</feature>
<feature type="transmembrane region" description="Helical" evidence="1">
    <location>
        <begin position="168"/>
        <end position="190"/>
    </location>
</feature>
<organism evidence="2 3">
    <name type="scientific">Paenibacillus oenotherae</name>
    <dbReference type="NCBI Taxonomy" id="1435645"/>
    <lineage>
        <taxon>Bacteria</taxon>
        <taxon>Bacillati</taxon>
        <taxon>Bacillota</taxon>
        <taxon>Bacilli</taxon>
        <taxon>Bacillales</taxon>
        <taxon>Paenibacillaceae</taxon>
        <taxon>Paenibacillus</taxon>
    </lineage>
</organism>
<gene>
    <name evidence="2" type="ORF">K0T92_06730</name>
</gene>
<keyword evidence="1" id="KW-1133">Transmembrane helix</keyword>
<proteinExistence type="predicted"/>
<feature type="transmembrane region" description="Helical" evidence="1">
    <location>
        <begin position="259"/>
        <end position="280"/>
    </location>
</feature>
<sequence>MRILLLQIILELRLLAKLRWPLLLPLPAFGWMLLEGSSSDSYASGDINLYAVDAHAMIMLFAMAVPILLGVLLIRRDTLSSIYEWSLSLPVPNGVIIASKWIAGFLYSSLFTVAAQAAYLILVWQHGLPWSSAMKPVLFFSMLYEMSFAAAVALGLILGALMPLRFSLPIAFCGWMFGSLFVPIFLASSFQWHPLKAFSFNHLISNSSLMTNEGWFYGLNSLEYKLLLPFVALFSLFMLTATAALVARVRPVRRPAMPAIIMLAALLLSGISYIPYGMLWKDRYGQLDAMRAAAPPQTAVMLPHEPYTFRIDSMKLDVMRHPDDRLEMTADILLPTDKDGRLIPSAPMIEEVKPHKEGFVSFLLDPLLKVHSFKLDGADIPWQQDGPFISFEQARLLDTAGDQHSIAIGYSGTINRWMPNYSSESYAAFAVGHNVFLPGHFGWFPLPGGSGLYSDNLNLLPRGDIIRYLRADFELTVSGFHGPIYSSLPAAPDDTPQRRHFARHAAEAPELIGGDFRTVRIEGEPVTIVTTAGNVEESRAFLQELKRKRSYYEAWLGEPLDAIRQIVYFPMNQLIWNSVNTGQSYANGNTIYISATKYQGFGFDQLQRVMGKLIFGDLVNMHQHVNNWEDYKDPNEDYSMIQEIRALILSLEHLDGLPREQLARDSIIYGWFALGEPLSNKIKEAYMEGNGELVKRVLKRFLDQGLYIEDFNEHGGLIVNYRGNQQYQYPAINWQNWLNVWNEEKGR</sequence>
<feature type="transmembrane region" description="Helical" evidence="1">
    <location>
        <begin position="54"/>
        <end position="74"/>
    </location>
</feature>
<feature type="transmembrane region" description="Helical" evidence="1">
    <location>
        <begin position="95"/>
        <end position="122"/>
    </location>
</feature>
<reference evidence="2 3" key="1">
    <citation type="submission" date="2021-07" db="EMBL/GenBank/DDBJ databases">
        <title>Paenibacillus radiodurans sp. nov., isolated from the southeastern edge of Tengger Desert.</title>
        <authorList>
            <person name="Zhang G."/>
        </authorList>
    </citation>
    <scope>NUCLEOTIDE SEQUENCE [LARGE SCALE GENOMIC DNA]</scope>
    <source>
        <strain evidence="2 3">DT7-4</strain>
    </source>
</reference>
<comment type="caution">
    <text evidence="2">The sequence shown here is derived from an EMBL/GenBank/DDBJ whole genome shotgun (WGS) entry which is preliminary data.</text>
</comment>
<evidence type="ECO:0000256" key="1">
    <source>
        <dbReference type="SAM" id="Phobius"/>
    </source>
</evidence>
<name>A0ABS7D3G9_9BACL</name>
<dbReference type="RefSeq" id="WP_219871679.1">
    <property type="nucleotide sequence ID" value="NZ_JAHZIJ010000003.1"/>
</dbReference>
<keyword evidence="3" id="KW-1185">Reference proteome</keyword>
<protein>
    <submittedName>
        <fullName evidence="2">ABC transporter permease</fullName>
    </submittedName>
</protein>
<keyword evidence="1" id="KW-0472">Membrane</keyword>
<feature type="transmembrane region" description="Helical" evidence="1">
    <location>
        <begin position="12"/>
        <end position="34"/>
    </location>
</feature>